<reference evidence="9" key="2">
    <citation type="journal article" date="2023" name="Science">
        <title>Genomic signatures of disease resistance in endangered staghorn corals.</title>
        <authorList>
            <person name="Vollmer S.V."/>
            <person name="Selwyn J.D."/>
            <person name="Despard B.A."/>
            <person name="Roesel C.L."/>
        </authorList>
    </citation>
    <scope>NUCLEOTIDE SEQUENCE</scope>
    <source>
        <strain evidence="9">K2</strain>
    </source>
</reference>
<dbReference type="Pfam" id="PF08449">
    <property type="entry name" value="UAA"/>
    <property type="match status" value="1"/>
</dbReference>
<comment type="similarity">
    <text evidence="2">Belongs to the nucleotide-sugar transporter family. SLC35B subfamily.</text>
</comment>
<comment type="subcellular location">
    <subcellularLocation>
        <location evidence="1">Membrane</location>
        <topology evidence="1">Multi-pass membrane protein</topology>
    </subcellularLocation>
</comment>
<evidence type="ECO:0000256" key="1">
    <source>
        <dbReference type="ARBA" id="ARBA00004141"/>
    </source>
</evidence>
<comment type="caution">
    <text evidence="9">The sequence shown here is derived from an EMBL/GenBank/DDBJ whole genome shotgun (WGS) entry which is preliminary data.</text>
</comment>
<evidence type="ECO:0000256" key="4">
    <source>
        <dbReference type="ARBA" id="ARBA00022692"/>
    </source>
</evidence>
<keyword evidence="10" id="KW-1185">Reference proteome</keyword>
<gene>
    <name evidence="9" type="ORF">P5673_000139</name>
</gene>
<dbReference type="GO" id="GO:0000139">
    <property type="term" value="C:Golgi membrane"/>
    <property type="evidence" value="ECO:0007669"/>
    <property type="project" value="TreeGrafter"/>
</dbReference>
<feature type="transmembrane region" description="Helical" evidence="8">
    <location>
        <begin position="204"/>
        <end position="223"/>
    </location>
</feature>
<dbReference type="Proteomes" id="UP001249851">
    <property type="component" value="Unassembled WGS sequence"/>
</dbReference>
<reference evidence="9" key="1">
    <citation type="journal article" date="2023" name="G3 (Bethesda)">
        <title>Whole genome assembly and annotation of the endangered Caribbean coral Acropora cervicornis.</title>
        <authorList>
            <person name="Selwyn J.D."/>
            <person name="Vollmer S.V."/>
        </authorList>
    </citation>
    <scope>NUCLEOTIDE SEQUENCE</scope>
    <source>
        <strain evidence="9">K2</strain>
    </source>
</reference>
<keyword evidence="3" id="KW-0813">Transport</keyword>
<evidence type="ECO:0000313" key="9">
    <source>
        <dbReference type="EMBL" id="KAK2574021.1"/>
    </source>
</evidence>
<feature type="transmembrane region" description="Helical" evidence="8">
    <location>
        <begin position="121"/>
        <end position="140"/>
    </location>
</feature>
<evidence type="ECO:0000256" key="3">
    <source>
        <dbReference type="ARBA" id="ARBA00022448"/>
    </source>
</evidence>
<feature type="transmembrane region" description="Helical" evidence="8">
    <location>
        <begin position="91"/>
        <end position="109"/>
    </location>
</feature>
<evidence type="ECO:0000256" key="5">
    <source>
        <dbReference type="ARBA" id="ARBA00022989"/>
    </source>
</evidence>
<evidence type="ECO:0000313" key="10">
    <source>
        <dbReference type="Proteomes" id="UP001249851"/>
    </source>
</evidence>
<feature type="transmembrane region" description="Helical" evidence="8">
    <location>
        <begin position="243"/>
        <end position="271"/>
    </location>
</feature>
<keyword evidence="4 8" id="KW-0812">Transmembrane</keyword>
<dbReference type="InterPro" id="IPR013657">
    <property type="entry name" value="SCL35B1-4/HUT1"/>
</dbReference>
<name>A0AAD9VGW4_ACRCE</name>
<dbReference type="GO" id="GO:0005789">
    <property type="term" value="C:endoplasmic reticulum membrane"/>
    <property type="evidence" value="ECO:0007669"/>
    <property type="project" value="TreeGrafter"/>
</dbReference>
<feature type="transmembrane region" description="Helical" evidence="8">
    <location>
        <begin position="60"/>
        <end position="79"/>
    </location>
</feature>
<sequence length="337" mass="38140">MSNSEFRSTKMRNNSSSDLQRSKLNQIEISVQSQRDKEDATCKRELLVLGFSLDSLPRSAQFLICCGGVFLFYLIYGYVQEWIFRTGMKQFGWFLTLVQFGFYSVFGIVETSFKNDKSRKIPLKTYSLLAFLTVATMGLSNTSLKYLNYPTQVIFKCCKLIPVMMGGVIIQGVILISLALCADAVIGNVQEKAMKAHKSSNTEVVLYSYGIGFFYILIGEIFSGEFWPALTFYIQNPVQAFGLAFIFSFSGYLGITFVLTLVRVFGALLAVTALKKLRLSNSLCYVWSGFIVLLGIFLNVYSKNEAVVNAWFVAQRNKYTIFFLSRQKSRTPLMEMV</sequence>
<evidence type="ECO:0000256" key="7">
    <source>
        <dbReference type="ARBA" id="ARBA00039669"/>
    </source>
</evidence>
<dbReference type="EMBL" id="JARQWQ010000001">
    <property type="protein sequence ID" value="KAK2574021.1"/>
    <property type="molecule type" value="Genomic_DNA"/>
</dbReference>
<feature type="transmembrane region" description="Helical" evidence="8">
    <location>
        <begin position="283"/>
        <end position="301"/>
    </location>
</feature>
<organism evidence="9 10">
    <name type="scientific">Acropora cervicornis</name>
    <name type="common">Staghorn coral</name>
    <dbReference type="NCBI Taxonomy" id="6130"/>
    <lineage>
        <taxon>Eukaryota</taxon>
        <taxon>Metazoa</taxon>
        <taxon>Cnidaria</taxon>
        <taxon>Anthozoa</taxon>
        <taxon>Hexacorallia</taxon>
        <taxon>Scleractinia</taxon>
        <taxon>Astrocoeniina</taxon>
        <taxon>Acroporidae</taxon>
        <taxon>Acropora</taxon>
    </lineage>
</organism>
<evidence type="ECO:0000256" key="6">
    <source>
        <dbReference type="ARBA" id="ARBA00023136"/>
    </source>
</evidence>
<proteinExistence type="inferred from homology"/>
<protein>
    <recommendedName>
        <fullName evidence="7">Adenosine 3'-phospho 5'-phosphosulfate transporter 2</fullName>
    </recommendedName>
</protein>
<dbReference type="GO" id="GO:0046964">
    <property type="term" value="F:3'-phosphoadenosine 5'-phosphosulfate transmembrane transporter activity"/>
    <property type="evidence" value="ECO:0007669"/>
    <property type="project" value="TreeGrafter"/>
</dbReference>
<dbReference type="AlphaFoldDB" id="A0AAD9VGW4"/>
<evidence type="ECO:0000256" key="2">
    <source>
        <dbReference type="ARBA" id="ARBA00010694"/>
    </source>
</evidence>
<keyword evidence="5 8" id="KW-1133">Transmembrane helix</keyword>
<accession>A0AAD9VGW4</accession>
<feature type="transmembrane region" description="Helical" evidence="8">
    <location>
        <begin position="160"/>
        <end position="183"/>
    </location>
</feature>
<dbReference type="PANTHER" id="PTHR10778">
    <property type="entry name" value="SOLUTE CARRIER FAMILY 35 MEMBER B"/>
    <property type="match status" value="1"/>
</dbReference>
<keyword evidence="6 8" id="KW-0472">Membrane</keyword>
<evidence type="ECO:0000256" key="8">
    <source>
        <dbReference type="SAM" id="Phobius"/>
    </source>
</evidence>
<dbReference type="PANTHER" id="PTHR10778:SF8">
    <property type="entry name" value="ADENOSINE 3'-PHOSPHO 5'-PHOSPHOSULFATE TRANSPORTER 2"/>
    <property type="match status" value="1"/>
</dbReference>